<reference evidence="5 6" key="1">
    <citation type="journal article" date="2014" name="Genome Biol. Evol.">
        <title>The secreted proteins of Achlya hypogyna and Thraustotheca clavata identify the ancestral oomycete secretome and reveal gene acquisitions by horizontal gene transfer.</title>
        <authorList>
            <person name="Misner I."/>
            <person name="Blouin N."/>
            <person name="Leonard G."/>
            <person name="Richards T.A."/>
            <person name="Lane C.E."/>
        </authorList>
    </citation>
    <scope>NUCLEOTIDE SEQUENCE [LARGE SCALE GENOMIC DNA]</scope>
    <source>
        <strain evidence="5 6">ATCC 34112</strain>
    </source>
</reference>
<keyword evidence="2 3" id="KW-0040">ANK repeat</keyword>
<sequence length="589" mass="65337">MSSRPVSLQEIMDETFAQSLAQTPNDLPEGYNPSDYEHTIPGYDPRDFEDDIIPGYDPRDFEVGAYDVDTLTNDVDYALALSLQEEENVQAEESLIATEAASSDYEYDGDDDESGNQTGLDYVLAPKDTTKPKRRKKVGARMQKDPRRAYSEAKLARLPRQILVIKAVEEDIETITTFLSTLKCSLKIATNGPEYFRSAPIVENDQLLLYVIGTEADMQILLGYLMSQVDNAVILAVKDLLAAPEPLTKSNTLSSSLMLKLLLHHHTKVGVLLIAAAYVWEYPRIMLVQYFLGLLVDYLQSNNYRSATIGLHFGLLTTSLSLIREDYRSEQPHLWKYVIPTPMTVYGGNFRLAGVPVYSLLVAIWEATMALQATTGSKYYQRLHDAYVLKLQAGGVDNSVSFSAFAATGLSSFHDSFHGYGELVSYSKFSAKVLLALFFCVLFCVATFCNSPGLEGEHLRDAVRNCDVDSAKKALSRGTNPNSKGHDKGAALHICAQQALADMARILLEAGADVNVSDGFGFTPLHWAVQLRREETCIEKRLEIIRVLLEYGGNINIVNYNGISPAMIAARPENLRANEIIQLYGCEVD</sequence>
<dbReference type="Pfam" id="PF12796">
    <property type="entry name" value="Ank_2"/>
    <property type="match status" value="1"/>
</dbReference>
<dbReference type="AlphaFoldDB" id="A0A1W0A0T4"/>
<gene>
    <name evidence="5" type="ORF">THRCLA_04050</name>
</gene>
<dbReference type="PANTHER" id="PTHR24171">
    <property type="entry name" value="ANKYRIN REPEAT DOMAIN-CONTAINING PROTEIN 39-RELATED"/>
    <property type="match status" value="1"/>
</dbReference>
<protein>
    <submittedName>
        <fullName evidence="5">Uncharacterized protein</fullName>
    </submittedName>
</protein>
<proteinExistence type="predicted"/>
<feature type="repeat" description="ANK" evidence="3">
    <location>
        <begin position="487"/>
        <end position="519"/>
    </location>
</feature>
<dbReference type="Proteomes" id="UP000243217">
    <property type="component" value="Unassembled WGS sequence"/>
</dbReference>
<name>A0A1W0A0T4_9STRA</name>
<evidence type="ECO:0000256" key="4">
    <source>
        <dbReference type="SAM" id="MobiDB-lite"/>
    </source>
</evidence>
<dbReference type="OrthoDB" id="539213at2759"/>
<dbReference type="PROSITE" id="PS50297">
    <property type="entry name" value="ANK_REP_REGION"/>
    <property type="match status" value="2"/>
</dbReference>
<evidence type="ECO:0000256" key="3">
    <source>
        <dbReference type="PROSITE-ProRule" id="PRU00023"/>
    </source>
</evidence>
<accession>A0A1W0A0T4</accession>
<keyword evidence="1" id="KW-0677">Repeat</keyword>
<organism evidence="5 6">
    <name type="scientific">Thraustotheca clavata</name>
    <dbReference type="NCBI Taxonomy" id="74557"/>
    <lineage>
        <taxon>Eukaryota</taxon>
        <taxon>Sar</taxon>
        <taxon>Stramenopiles</taxon>
        <taxon>Oomycota</taxon>
        <taxon>Saprolegniomycetes</taxon>
        <taxon>Saprolegniales</taxon>
        <taxon>Achlyaceae</taxon>
        <taxon>Thraustotheca</taxon>
    </lineage>
</organism>
<comment type="caution">
    <text evidence="5">The sequence shown here is derived from an EMBL/GenBank/DDBJ whole genome shotgun (WGS) entry which is preliminary data.</text>
</comment>
<keyword evidence="6" id="KW-1185">Reference proteome</keyword>
<evidence type="ECO:0000256" key="2">
    <source>
        <dbReference type="ARBA" id="ARBA00023043"/>
    </source>
</evidence>
<evidence type="ECO:0000313" key="5">
    <source>
        <dbReference type="EMBL" id="OQS03630.1"/>
    </source>
</evidence>
<feature type="compositionally biased region" description="Acidic residues" evidence="4">
    <location>
        <begin position="105"/>
        <end position="114"/>
    </location>
</feature>
<dbReference type="SUPFAM" id="SSF48403">
    <property type="entry name" value="Ankyrin repeat"/>
    <property type="match status" value="1"/>
</dbReference>
<feature type="repeat" description="ANK" evidence="3">
    <location>
        <begin position="520"/>
        <end position="560"/>
    </location>
</feature>
<dbReference type="Gene3D" id="1.25.40.20">
    <property type="entry name" value="Ankyrin repeat-containing domain"/>
    <property type="match status" value="1"/>
</dbReference>
<dbReference type="PROSITE" id="PS50088">
    <property type="entry name" value="ANK_REPEAT"/>
    <property type="match status" value="2"/>
</dbReference>
<dbReference type="STRING" id="74557.A0A1W0A0T4"/>
<feature type="region of interest" description="Disordered" evidence="4">
    <location>
        <begin position="103"/>
        <end position="123"/>
    </location>
</feature>
<dbReference type="InterPro" id="IPR002110">
    <property type="entry name" value="Ankyrin_rpt"/>
</dbReference>
<dbReference type="InterPro" id="IPR036770">
    <property type="entry name" value="Ankyrin_rpt-contain_sf"/>
</dbReference>
<feature type="region of interest" description="Disordered" evidence="4">
    <location>
        <begin position="22"/>
        <end position="47"/>
    </location>
</feature>
<dbReference type="SMART" id="SM00248">
    <property type="entry name" value="ANK"/>
    <property type="match status" value="2"/>
</dbReference>
<evidence type="ECO:0000313" key="6">
    <source>
        <dbReference type="Proteomes" id="UP000243217"/>
    </source>
</evidence>
<evidence type="ECO:0000256" key="1">
    <source>
        <dbReference type="ARBA" id="ARBA00022737"/>
    </source>
</evidence>
<dbReference type="EMBL" id="JNBS01000819">
    <property type="protein sequence ID" value="OQS03630.1"/>
    <property type="molecule type" value="Genomic_DNA"/>
</dbReference>